<organism evidence="2 3">
    <name type="scientific">Botryotinia fuckeliana (strain B05.10)</name>
    <name type="common">Noble rot fungus</name>
    <name type="synonym">Botrytis cinerea</name>
    <dbReference type="NCBI Taxonomy" id="332648"/>
    <lineage>
        <taxon>Eukaryota</taxon>
        <taxon>Fungi</taxon>
        <taxon>Dikarya</taxon>
        <taxon>Ascomycota</taxon>
        <taxon>Pezizomycotina</taxon>
        <taxon>Leotiomycetes</taxon>
        <taxon>Helotiales</taxon>
        <taxon>Sclerotiniaceae</taxon>
        <taxon>Botrytis</taxon>
    </lineage>
</organism>
<dbReference type="VEuPathDB" id="FungiDB:Bcin09g05780"/>
<reference evidence="2 3" key="3">
    <citation type="journal article" date="2017" name="Mol. Plant Pathol.">
        <title>A gapless genome sequence of the fungus Botrytis cinerea.</title>
        <authorList>
            <person name="Van Kan J.A."/>
            <person name="Stassen J.H."/>
            <person name="Mosbach A."/>
            <person name="Van Der Lee T.A."/>
            <person name="Faino L."/>
            <person name="Farmer A.D."/>
            <person name="Papasotiriou D.G."/>
            <person name="Zhou S."/>
            <person name="Seidl M.F."/>
            <person name="Cottam E."/>
            <person name="Edel D."/>
            <person name="Hahn M."/>
            <person name="Schwartz D.C."/>
            <person name="Dietrich R.A."/>
            <person name="Widdison S."/>
            <person name="Scalliet G."/>
        </authorList>
    </citation>
    <scope>NUCLEOTIDE SEQUENCE [LARGE SCALE GENOMIC DNA]</scope>
    <source>
        <strain evidence="2 3">B05.10</strain>
    </source>
</reference>
<evidence type="ECO:0000313" key="2">
    <source>
        <dbReference type="EMBL" id="ATZ53805.1"/>
    </source>
</evidence>
<dbReference type="KEGG" id="bfu:BCIN_09g05780"/>
<keyword evidence="3" id="KW-1185">Reference proteome</keyword>
<sequence length="145" mass="16021">MCPAAIDGWHSPRFHLRYQETHVSLGFNCGFSFLDVYFPSYQIICSRCGFFSKTLTFAMASRSDSKQPPCPHPPASMTVPQIPSPIHTEQPKLIEEMTLSPASESPVGLRGGGHHNRHHHSHTKRNTAIVGGVCCCECCECCCCI</sequence>
<dbReference type="EMBL" id="CP009813">
    <property type="protein sequence ID" value="ATZ53805.1"/>
    <property type="molecule type" value="Genomic_DNA"/>
</dbReference>
<dbReference type="Proteomes" id="UP000001798">
    <property type="component" value="Chromosome 9"/>
</dbReference>
<dbReference type="OrthoDB" id="3562066at2759"/>
<evidence type="ECO:0000256" key="1">
    <source>
        <dbReference type="SAM" id="MobiDB-lite"/>
    </source>
</evidence>
<gene>
    <name evidence="2" type="ORF">BCIN_09g05780</name>
</gene>
<feature type="region of interest" description="Disordered" evidence="1">
    <location>
        <begin position="103"/>
        <end position="122"/>
    </location>
</feature>
<dbReference type="RefSeq" id="XP_024551046.1">
    <property type="nucleotide sequence ID" value="XM_024695252.1"/>
</dbReference>
<reference evidence="2 3" key="2">
    <citation type="journal article" date="2012" name="Eukaryot. Cell">
        <title>Genome update of Botrytis cinerea strains B05.10 and T4.</title>
        <authorList>
            <person name="Staats M."/>
            <person name="van Kan J.A."/>
        </authorList>
    </citation>
    <scope>NUCLEOTIDE SEQUENCE [LARGE SCALE GENOMIC DNA]</scope>
    <source>
        <strain evidence="2 3">B05.10</strain>
    </source>
</reference>
<name>A0A384JTA1_BOTFB</name>
<accession>A0A384JTA1</accession>
<feature type="compositionally biased region" description="Basic residues" evidence="1">
    <location>
        <begin position="112"/>
        <end position="122"/>
    </location>
</feature>
<dbReference type="AlphaFoldDB" id="A0A384JTA1"/>
<protein>
    <submittedName>
        <fullName evidence="2">Uncharacterized protein</fullName>
    </submittedName>
</protein>
<reference evidence="2 3" key="1">
    <citation type="journal article" date="2011" name="PLoS Genet.">
        <title>Genomic analysis of the necrotrophic fungal pathogens Sclerotinia sclerotiorum and Botrytis cinerea.</title>
        <authorList>
            <person name="Amselem J."/>
            <person name="Cuomo C.A."/>
            <person name="van Kan J.A."/>
            <person name="Viaud M."/>
            <person name="Benito E.P."/>
            <person name="Couloux A."/>
            <person name="Coutinho P.M."/>
            <person name="de Vries R.P."/>
            <person name="Dyer P.S."/>
            <person name="Fillinger S."/>
            <person name="Fournier E."/>
            <person name="Gout L."/>
            <person name="Hahn M."/>
            <person name="Kohn L."/>
            <person name="Lapalu N."/>
            <person name="Plummer K.M."/>
            <person name="Pradier J.M."/>
            <person name="Quevillon E."/>
            <person name="Sharon A."/>
            <person name="Simon A."/>
            <person name="ten Have A."/>
            <person name="Tudzynski B."/>
            <person name="Tudzynski P."/>
            <person name="Wincker P."/>
            <person name="Andrew M."/>
            <person name="Anthouard V."/>
            <person name="Beever R.E."/>
            <person name="Beffa R."/>
            <person name="Benoit I."/>
            <person name="Bouzid O."/>
            <person name="Brault B."/>
            <person name="Chen Z."/>
            <person name="Choquer M."/>
            <person name="Collemare J."/>
            <person name="Cotton P."/>
            <person name="Danchin E.G."/>
            <person name="Da Silva C."/>
            <person name="Gautier A."/>
            <person name="Giraud C."/>
            <person name="Giraud T."/>
            <person name="Gonzalez C."/>
            <person name="Grossetete S."/>
            <person name="Guldener U."/>
            <person name="Henrissat B."/>
            <person name="Howlett B.J."/>
            <person name="Kodira C."/>
            <person name="Kretschmer M."/>
            <person name="Lappartient A."/>
            <person name="Leroch M."/>
            <person name="Levis C."/>
            <person name="Mauceli E."/>
            <person name="Neuveglise C."/>
            <person name="Oeser B."/>
            <person name="Pearson M."/>
            <person name="Poulain J."/>
            <person name="Poussereau N."/>
            <person name="Quesneville H."/>
            <person name="Rascle C."/>
            <person name="Schumacher J."/>
            <person name="Segurens B."/>
            <person name="Sexton A."/>
            <person name="Silva E."/>
            <person name="Sirven C."/>
            <person name="Soanes D.M."/>
            <person name="Talbot N.J."/>
            <person name="Templeton M."/>
            <person name="Yandava C."/>
            <person name="Yarden O."/>
            <person name="Zeng Q."/>
            <person name="Rollins J.A."/>
            <person name="Lebrun M.H."/>
            <person name="Dickman M."/>
        </authorList>
    </citation>
    <scope>NUCLEOTIDE SEQUENCE [LARGE SCALE GENOMIC DNA]</scope>
    <source>
        <strain evidence="2 3">B05.10</strain>
    </source>
</reference>
<proteinExistence type="predicted"/>
<evidence type="ECO:0000313" key="3">
    <source>
        <dbReference type="Proteomes" id="UP000001798"/>
    </source>
</evidence>
<dbReference type="GeneID" id="36394518"/>